<name>A0A914HPB3_GLORO</name>
<feature type="domain" description="Rapamycin-insensitive companion of mTOR N-terminal" evidence="2">
    <location>
        <begin position="25"/>
        <end position="85"/>
    </location>
</feature>
<dbReference type="GO" id="GO:0051897">
    <property type="term" value="P:positive regulation of phosphatidylinositol 3-kinase/protein kinase B signal transduction"/>
    <property type="evidence" value="ECO:0007669"/>
    <property type="project" value="TreeGrafter"/>
</dbReference>
<reference evidence="4" key="1">
    <citation type="submission" date="2022-11" db="UniProtKB">
        <authorList>
            <consortium name="WormBaseParasite"/>
        </authorList>
    </citation>
    <scope>IDENTIFICATION</scope>
</reference>
<sequence length="558" mass="62331">MPDPYKASLSEDFVLAELPFLRSTLQTESTDLFKAFQSIRVYALCHSGLPEALIRTIIQSPDSPCAVKATLLLADILHIATVYLPREWRLKAHGVAELVNRAAQAFQPAQFGEHTGDEHLKNADLDWTNSNENCSNAITLYARLEQIERLRARPVEEKLCEMDTFFLANLGHDGQQQQKRRRSSEHSVPSRHSSKASSSGPTAEEHKAAVAKDEIEGFLAVLDDLLPKAFVITPSNLGQQTSHAPKMYKSSSATNITGVGVGVPILAPIQIQHKNSAEGHTKQPTAPQWPVVWHILHTVGNNLGGKSVDKCVPMLDQLVHHFLPSNRQFLRRDIDALSVACGQQCFRLLCVCAHSSASVGLDNSHWAAQQVASFLLNFCAQLQIMGENDSIFCSRTNCCKSIALRSRTKTFDVQFDGQGIFARGLLEAVLLHSTLNESIKKWAIRLLNVFITLEQLGHLPTFVCWHWTLNLAFRQLSNPSLKIVRRAVKFLLNWLPKCPLEARKTAIVLLKNSKLTLLGNLGMLLEFRFVKTGNWQKKRFGRGKTISICATWTLLRKE</sequence>
<evidence type="ECO:0000259" key="2">
    <source>
        <dbReference type="Pfam" id="PF14664"/>
    </source>
</evidence>
<dbReference type="InterPro" id="IPR028267">
    <property type="entry name" value="Pianissimo_N"/>
</dbReference>
<organism evidence="3 4">
    <name type="scientific">Globodera rostochiensis</name>
    <name type="common">Golden nematode worm</name>
    <name type="synonym">Heterodera rostochiensis</name>
    <dbReference type="NCBI Taxonomy" id="31243"/>
    <lineage>
        <taxon>Eukaryota</taxon>
        <taxon>Metazoa</taxon>
        <taxon>Ecdysozoa</taxon>
        <taxon>Nematoda</taxon>
        <taxon>Chromadorea</taxon>
        <taxon>Rhabditida</taxon>
        <taxon>Tylenchina</taxon>
        <taxon>Tylenchomorpha</taxon>
        <taxon>Tylenchoidea</taxon>
        <taxon>Heteroderidae</taxon>
        <taxon>Heteroderinae</taxon>
        <taxon>Globodera</taxon>
    </lineage>
</organism>
<dbReference type="PANTHER" id="PTHR13298">
    <property type="entry name" value="CYTOSOLIC REGULATOR PIANISSIMO"/>
    <property type="match status" value="1"/>
</dbReference>
<dbReference type="GO" id="GO:0038203">
    <property type="term" value="P:TORC2 signaling"/>
    <property type="evidence" value="ECO:0007669"/>
    <property type="project" value="TreeGrafter"/>
</dbReference>
<evidence type="ECO:0000256" key="1">
    <source>
        <dbReference type="SAM" id="MobiDB-lite"/>
    </source>
</evidence>
<protein>
    <submittedName>
        <fullName evidence="4">Rapamycin-insensitive companion of mTOR N-terminal domain-containing protein</fullName>
    </submittedName>
</protein>
<feature type="region of interest" description="Disordered" evidence="1">
    <location>
        <begin position="171"/>
        <end position="209"/>
    </location>
</feature>
<dbReference type="WBParaSite" id="Gr19_v10_g2647.t1">
    <property type="protein sequence ID" value="Gr19_v10_g2647.t1"/>
    <property type="gene ID" value="Gr19_v10_g2647"/>
</dbReference>
<dbReference type="Proteomes" id="UP000887572">
    <property type="component" value="Unplaced"/>
</dbReference>
<evidence type="ECO:0000313" key="3">
    <source>
        <dbReference type="Proteomes" id="UP000887572"/>
    </source>
</evidence>
<dbReference type="PANTHER" id="PTHR13298:SF11">
    <property type="entry name" value="RAPAMYCIN-INSENSITIVE COMPANION OF MTOR"/>
    <property type="match status" value="1"/>
</dbReference>
<evidence type="ECO:0000313" key="4">
    <source>
        <dbReference type="WBParaSite" id="Gr19_v10_g2647.t1"/>
    </source>
</evidence>
<dbReference type="GO" id="GO:0031932">
    <property type="term" value="C:TORC2 complex"/>
    <property type="evidence" value="ECO:0007669"/>
    <property type="project" value="InterPro"/>
</dbReference>
<keyword evidence="3" id="KW-1185">Reference proteome</keyword>
<proteinExistence type="predicted"/>
<accession>A0A914HPB3</accession>
<dbReference type="GO" id="GO:0043539">
    <property type="term" value="F:protein serine/threonine kinase activator activity"/>
    <property type="evidence" value="ECO:0007669"/>
    <property type="project" value="TreeGrafter"/>
</dbReference>
<dbReference type="Pfam" id="PF14664">
    <property type="entry name" value="RICTOR_N"/>
    <property type="match status" value="1"/>
</dbReference>
<dbReference type="InterPro" id="IPR028268">
    <property type="entry name" value="Pianissimo_fam"/>
</dbReference>
<dbReference type="AlphaFoldDB" id="A0A914HPB3"/>